<reference evidence="2" key="1">
    <citation type="submission" date="2019-02" db="EMBL/GenBank/DDBJ databases">
        <title>Draft genome sequence of Enterococcus sp. Gos25-1.</title>
        <authorList>
            <person name="Tanaka N."/>
            <person name="Shiwa Y."/>
            <person name="Fujita N."/>
        </authorList>
    </citation>
    <scope>NUCLEOTIDE SEQUENCE [LARGE SCALE GENOMIC DNA]</scope>
    <source>
        <strain evidence="2">Gos25-1</strain>
    </source>
</reference>
<organism evidence="1 2">
    <name type="scientific">Enterococcus florum</name>
    <dbReference type="NCBI Taxonomy" id="2480627"/>
    <lineage>
        <taxon>Bacteria</taxon>
        <taxon>Bacillati</taxon>
        <taxon>Bacillota</taxon>
        <taxon>Bacilli</taxon>
        <taxon>Lactobacillales</taxon>
        <taxon>Enterococcaceae</taxon>
        <taxon>Enterococcus</taxon>
    </lineage>
</organism>
<comment type="caution">
    <text evidence="1">The sequence shown here is derived from an EMBL/GenBank/DDBJ whole genome shotgun (WGS) entry which is preliminary data.</text>
</comment>
<evidence type="ECO:0000313" key="1">
    <source>
        <dbReference type="EMBL" id="GCF92147.1"/>
    </source>
</evidence>
<accession>A0A4P5P352</accession>
<keyword evidence="2" id="KW-1185">Reference proteome</keyword>
<name>A0A4P5P352_9ENTE</name>
<gene>
    <name evidence="1" type="ORF">NRIC_00380</name>
</gene>
<dbReference type="RefSeq" id="WP_146620668.1">
    <property type="nucleotide sequence ID" value="NZ_BJCC01000001.1"/>
</dbReference>
<dbReference type="Proteomes" id="UP000290567">
    <property type="component" value="Unassembled WGS sequence"/>
</dbReference>
<sequence>MKISTQIKTTSTNLVSIFEFLKACNASSEELNTAIKKMNCVIAEDKFDYPVNLKFGKYVLTFANSSRATQINEIYIAKEKLEDYKTIYKEQDATNF</sequence>
<protein>
    <submittedName>
        <fullName evidence="1">Uncharacterized protein</fullName>
    </submittedName>
</protein>
<proteinExistence type="predicted"/>
<dbReference type="EMBL" id="BJCC01000001">
    <property type="protein sequence ID" value="GCF92147.1"/>
    <property type="molecule type" value="Genomic_DNA"/>
</dbReference>
<evidence type="ECO:0000313" key="2">
    <source>
        <dbReference type="Proteomes" id="UP000290567"/>
    </source>
</evidence>
<dbReference type="AlphaFoldDB" id="A0A4P5P352"/>